<proteinExistence type="predicted"/>
<keyword evidence="3" id="KW-1185">Reference proteome</keyword>
<comment type="caution">
    <text evidence="2">The sequence shown here is derived from an EMBL/GenBank/DDBJ whole genome shotgun (WGS) entry which is preliminary data.</text>
</comment>
<keyword evidence="1" id="KW-1133">Transmembrane helix</keyword>
<keyword evidence="1" id="KW-0812">Transmembrane</keyword>
<dbReference type="EMBL" id="JAUHHV010000005">
    <property type="protein sequence ID" value="KAK1425814.1"/>
    <property type="molecule type" value="Genomic_DNA"/>
</dbReference>
<organism evidence="2 3">
    <name type="scientific">Tagetes erecta</name>
    <name type="common">African marigold</name>
    <dbReference type="NCBI Taxonomy" id="13708"/>
    <lineage>
        <taxon>Eukaryota</taxon>
        <taxon>Viridiplantae</taxon>
        <taxon>Streptophyta</taxon>
        <taxon>Embryophyta</taxon>
        <taxon>Tracheophyta</taxon>
        <taxon>Spermatophyta</taxon>
        <taxon>Magnoliopsida</taxon>
        <taxon>eudicotyledons</taxon>
        <taxon>Gunneridae</taxon>
        <taxon>Pentapetalae</taxon>
        <taxon>asterids</taxon>
        <taxon>campanulids</taxon>
        <taxon>Asterales</taxon>
        <taxon>Asteraceae</taxon>
        <taxon>Asteroideae</taxon>
        <taxon>Heliantheae alliance</taxon>
        <taxon>Tageteae</taxon>
        <taxon>Tagetes</taxon>
    </lineage>
</organism>
<feature type="transmembrane region" description="Helical" evidence="1">
    <location>
        <begin position="25"/>
        <end position="47"/>
    </location>
</feature>
<evidence type="ECO:0000313" key="2">
    <source>
        <dbReference type="EMBL" id="KAK1425814.1"/>
    </source>
</evidence>
<dbReference type="AlphaFoldDB" id="A0AAD8KN28"/>
<sequence length="166" mass="18527">MLWRCNLGYYNWSCEDFCKGHGDMIATISIVYFAGVLADAMEILLLLQVQCLCQRITPHHKEDSQIMPEIAKVPIISSRKTVIHEGHNSEGNIMSIVTGVTQMTEVESIANVSESNTTKVAVNEPKNNVLFETTTNTPEKSGIINDKRDEIEVVNQLKQPKSFGCN</sequence>
<evidence type="ECO:0000256" key="1">
    <source>
        <dbReference type="SAM" id="Phobius"/>
    </source>
</evidence>
<protein>
    <submittedName>
        <fullName evidence="2">Uncharacterized protein</fullName>
    </submittedName>
</protein>
<keyword evidence="1" id="KW-0472">Membrane</keyword>
<reference evidence="2" key="1">
    <citation type="journal article" date="2023" name="bioRxiv">
        <title>Improved chromosome-level genome assembly for marigold (Tagetes erecta).</title>
        <authorList>
            <person name="Jiang F."/>
            <person name="Yuan L."/>
            <person name="Wang S."/>
            <person name="Wang H."/>
            <person name="Xu D."/>
            <person name="Wang A."/>
            <person name="Fan W."/>
        </authorList>
    </citation>
    <scope>NUCLEOTIDE SEQUENCE</scope>
    <source>
        <strain evidence="2">WSJ</strain>
        <tissue evidence="2">Leaf</tissue>
    </source>
</reference>
<name>A0AAD8KN28_TARER</name>
<evidence type="ECO:0000313" key="3">
    <source>
        <dbReference type="Proteomes" id="UP001229421"/>
    </source>
</evidence>
<accession>A0AAD8KN28</accession>
<dbReference type="Proteomes" id="UP001229421">
    <property type="component" value="Unassembled WGS sequence"/>
</dbReference>
<gene>
    <name evidence="2" type="ORF">QVD17_21175</name>
</gene>